<keyword evidence="1" id="KW-0560">Oxidoreductase</keyword>
<dbReference type="PANTHER" id="PTHR43476:SF5">
    <property type="entry name" value="FAD-DEPENDENT MONOOXYGENASE"/>
    <property type="match status" value="1"/>
</dbReference>
<accession>A0ABV9B7Y2</accession>
<dbReference type="PRINTS" id="PR00420">
    <property type="entry name" value="RNGMNOXGNASE"/>
</dbReference>
<evidence type="ECO:0000259" key="2">
    <source>
        <dbReference type="Pfam" id="PF01494"/>
    </source>
</evidence>
<dbReference type="EMBL" id="JBHSFK010000051">
    <property type="protein sequence ID" value="MFC4507125.1"/>
    <property type="molecule type" value="Genomic_DNA"/>
</dbReference>
<evidence type="ECO:0000313" key="3">
    <source>
        <dbReference type="EMBL" id="MFC4507125.1"/>
    </source>
</evidence>
<dbReference type="InterPro" id="IPR036188">
    <property type="entry name" value="FAD/NAD-bd_sf"/>
</dbReference>
<dbReference type="InterPro" id="IPR002938">
    <property type="entry name" value="FAD-bd"/>
</dbReference>
<comment type="caution">
    <text evidence="3">The sequence shown here is derived from an EMBL/GenBank/DDBJ whole genome shotgun (WGS) entry which is preliminary data.</text>
</comment>
<gene>
    <name evidence="3" type="ORF">ACFPIH_48200</name>
</gene>
<feature type="domain" description="FAD-binding" evidence="2">
    <location>
        <begin position="4"/>
        <end position="324"/>
    </location>
</feature>
<dbReference type="Pfam" id="PF01494">
    <property type="entry name" value="FAD_binding_3"/>
    <property type="match status" value="1"/>
</dbReference>
<dbReference type="RefSeq" id="WP_381173287.1">
    <property type="nucleotide sequence ID" value="NZ_JBHSFK010000051.1"/>
</dbReference>
<name>A0ABV9B7Y2_9ACTN</name>
<organism evidence="3 4">
    <name type="scientific">Streptomyces vulcanius</name>
    <dbReference type="NCBI Taxonomy" id="1441876"/>
    <lineage>
        <taxon>Bacteria</taxon>
        <taxon>Bacillati</taxon>
        <taxon>Actinomycetota</taxon>
        <taxon>Actinomycetes</taxon>
        <taxon>Kitasatosporales</taxon>
        <taxon>Streptomycetaceae</taxon>
        <taxon>Streptomyces</taxon>
    </lineage>
</organism>
<dbReference type="Proteomes" id="UP001595839">
    <property type="component" value="Unassembled WGS sequence"/>
</dbReference>
<reference evidence="4" key="1">
    <citation type="journal article" date="2019" name="Int. J. Syst. Evol. Microbiol.">
        <title>The Global Catalogue of Microorganisms (GCM) 10K type strain sequencing project: providing services to taxonomists for standard genome sequencing and annotation.</title>
        <authorList>
            <consortium name="The Broad Institute Genomics Platform"/>
            <consortium name="The Broad Institute Genome Sequencing Center for Infectious Disease"/>
            <person name="Wu L."/>
            <person name="Ma J."/>
        </authorList>
    </citation>
    <scope>NUCLEOTIDE SEQUENCE [LARGE SCALE GENOMIC DNA]</scope>
    <source>
        <strain evidence="4">CGMCC 4.7177</strain>
    </source>
</reference>
<protein>
    <submittedName>
        <fullName evidence="3">FAD-dependent oxidoreductase</fullName>
    </submittedName>
</protein>
<sequence>MIHAQVCVIGGGPAGMTLGLELARRSVEVVVIEQSGHFDRSFRGESISPDSVWLLDRLGILDKVRDSTLETRRMQIVDGGRVVLDADFSAFDQPCRYPMELPQPPLLTALSEEAAALPGFTLLRRATAVGLLRDGEAVTGVRVRGPEGDLEVRAALTVGADGRFSKVRDMAGLPYEKIPLERDFVWFKVPVPEVWDPHTYRVRIRGDRHGLFIPTVPDLVRVGFNIPKGGLREMRKQGLGALYERIDELAPEISEGVRASVTSWSDTSMLDIFTTVVPRWSMPGLVLIGDAAHTLTPVLGQGVNHAITDAVMLAPLVAPVLRGGPGSPGGRRSDLLRATERFQREREQAVARSRGLQLRQERAFALSGTVPVALRRLTYRLVSANGALKRRIVSGIYYPLQEAHRSGRTVVRVATPSAPVPSVPSDV</sequence>
<dbReference type="SUPFAM" id="SSF51905">
    <property type="entry name" value="FAD/NAD(P)-binding domain"/>
    <property type="match status" value="1"/>
</dbReference>
<evidence type="ECO:0000313" key="4">
    <source>
        <dbReference type="Proteomes" id="UP001595839"/>
    </source>
</evidence>
<dbReference type="InterPro" id="IPR050631">
    <property type="entry name" value="PheA/TfdB_FAD_monoxygenase"/>
</dbReference>
<dbReference type="Gene3D" id="3.50.50.60">
    <property type="entry name" value="FAD/NAD(P)-binding domain"/>
    <property type="match status" value="2"/>
</dbReference>
<keyword evidence="4" id="KW-1185">Reference proteome</keyword>
<evidence type="ECO:0000256" key="1">
    <source>
        <dbReference type="ARBA" id="ARBA00023002"/>
    </source>
</evidence>
<dbReference type="PANTHER" id="PTHR43476">
    <property type="entry name" value="3-(3-HYDROXY-PHENYL)PROPIONATE/3-HYDROXYCINNAMIC ACID HYDROXYLASE"/>
    <property type="match status" value="1"/>
</dbReference>
<proteinExistence type="predicted"/>